<keyword evidence="2" id="KW-0472">Membrane</keyword>
<protein>
    <submittedName>
        <fullName evidence="3">Uncharacterized protein</fullName>
    </submittedName>
</protein>
<feature type="region of interest" description="Disordered" evidence="1">
    <location>
        <begin position="1"/>
        <end position="29"/>
    </location>
</feature>
<keyword evidence="4" id="KW-1185">Reference proteome</keyword>
<evidence type="ECO:0000313" key="4">
    <source>
        <dbReference type="Proteomes" id="UP001497482"/>
    </source>
</evidence>
<keyword evidence="2" id="KW-0812">Transmembrane</keyword>
<proteinExistence type="predicted"/>
<feature type="transmembrane region" description="Helical" evidence="2">
    <location>
        <begin position="41"/>
        <end position="64"/>
    </location>
</feature>
<sequence length="152" mass="16409">MLTLTREENRNIHSGRPTAEDPEDTQLQPAPSATLIGWRKLILVFAVVMQISSVSILVSSVLMLTRQSGHRRSWARGDAGRGARRGRACRAVLWVDVGRAGGLGSTWVLARASAVTGSRRKWCVQGKFQAPFDVNSAATEAARGSGRKAKAV</sequence>
<organism evidence="3 4">
    <name type="scientific">Knipowitschia caucasica</name>
    <name type="common">Caucasian dwarf goby</name>
    <name type="synonym">Pomatoschistus caucasicus</name>
    <dbReference type="NCBI Taxonomy" id="637954"/>
    <lineage>
        <taxon>Eukaryota</taxon>
        <taxon>Metazoa</taxon>
        <taxon>Chordata</taxon>
        <taxon>Craniata</taxon>
        <taxon>Vertebrata</taxon>
        <taxon>Euteleostomi</taxon>
        <taxon>Actinopterygii</taxon>
        <taxon>Neopterygii</taxon>
        <taxon>Teleostei</taxon>
        <taxon>Neoteleostei</taxon>
        <taxon>Acanthomorphata</taxon>
        <taxon>Gobiaria</taxon>
        <taxon>Gobiiformes</taxon>
        <taxon>Gobioidei</taxon>
        <taxon>Gobiidae</taxon>
        <taxon>Gobiinae</taxon>
        <taxon>Knipowitschia</taxon>
    </lineage>
</organism>
<feature type="compositionally biased region" description="Basic and acidic residues" evidence="1">
    <location>
        <begin position="1"/>
        <end position="11"/>
    </location>
</feature>
<evidence type="ECO:0000313" key="3">
    <source>
        <dbReference type="EMBL" id="CAL1586974.1"/>
    </source>
</evidence>
<reference evidence="3 4" key="1">
    <citation type="submission" date="2024-04" db="EMBL/GenBank/DDBJ databases">
        <authorList>
            <person name="Waldvogel A.-M."/>
            <person name="Schoenle A."/>
        </authorList>
    </citation>
    <scope>NUCLEOTIDE SEQUENCE [LARGE SCALE GENOMIC DNA]</scope>
</reference>
<evidence type="ECO:0000256" key="2">
    <source>
        <dbReference type="SAM" id="Phobius"/>
    </source>
</evidence>
<dbReference type="Proteomes" id="UP001497482">
    <property type="component" value="Chromosome 17"/>
</dbReference>
<dbReference type="AlphaFoldDB" id="A0AAV2KHJ3"/>
<evidence type="ECO:0000256" key="1">
    <source>
        <dbReference type="SAM" id="MobiDB-lite"/>
    </source>
</evidence>
<dbReference type="EMBL" id="OZ035839">
    <property type="protein sequence ID" value="CAL1586974.1"/>
    <property type="molecule type" value="Genomic_DNA"/>
</dbReference>
<keyword evidence="2" id="KW-1133">Transmembrane helix</keyword>
<gene>
    <name evidence="3" type="ORF">KC01_LOCUS16953</name>
</gene>
<accession>A0AAV2KHJ3</accession>
<name>A0AAV2KHJ3_KNICA</name>